<sequence length="69" mass="7763">MAKKTKINVFASKKVKDVFKLTETDLHFYDRTKLCTTDDKGYATPKGLDPAEIVLEVSKGLFLSGLKRI</sequence>
<reference evidence="1 2" key="1">
    <citation type="submission" date="2020-04" db="EMBL/GenBank/DDBJ databases">
        <title>A Flavivirga sp. nov.</title>
        <authorList>
            <person name="Sun X."/>
        </authorList>
    </citation>
    <scope>NUCLEOTIDE SEQUENCE [LARGE SCALE GENOMIC DNA]</scope>
    <source>
        <strain evidence="1 2">Y03</strain>
    </source>
</reference>
<organism evidence="1 2">
    <name type="scientific">Flavivirga algicola</name>
    <dbReference type="NCBI Taxonomy" id="2729136"/>
    <lineage>
        <taxon>Bacteria</taxon>
        <taxon>Pseudomonadati</taxon>
        <taxon>Bacteroidota</taxon>
        <taxon>Flavobacteriia</taxon>
        <taxon>Flavobacteriales</taxon>
        <taxon>Flavobacteriaceae</taxon>
        <taxon>Flavivirga</taxon>
    </lineage>
</organism>
<evidence type="ECO:0000313" key="1">
    <source>
        <dbReference type="EMBL" id="NMH89569.1"/>
    </source>
</evidence>
<comment type="caution">
    <text evidence="1">The sequence shown here is derived from an EMBL/GenBank/DDBJ whole genome shotgun (WGS) entry which is preliminary data.</text>
</comment>
<accession>A0ABX1S561</accession>
<dbReference type="RefSeq" id="WP_169676661.1">
    <property type="nucleotide sequence ID" value="NZ_JABBHF010000013.1"/>
</dbReference>
<dbReference type="EMBL" id="JABBHF010000013">
    <property type="protein sequence ID" value="NMH89569.1"/>
    <property type="molecule type" value="Genomic_DNA"/>
</dbReference>
<gene>
    <name evidence="1" type="ORF">HHX25_18830</name>
</gene>
<name>A0ABX1S561_9FLAO</name>
<evidence type="ECO:0000313" key="2">
    <source>
        <dbReference type="Proteomes" id="UP000746690"/>
    </source>
</evidence>
<proteinExistence type="predicted"/>
<dbReference type="Proteomes" id="UP000746690">
    <property type="component" value="Unassembled WGS sequence"/>
</dbReference>
<protein>
    <submittedName>
        <fullName evidence="1">Uncharacterized protein</fullName>
    </submittedName>
</protein>
<keyword evidence="2" id="KW-1185">Reference proteome</keyword>